<sequence length="70" mass="7729">MATNCGKCFLRRHALANPQSILAGIWRWHTGWCSGYKAYKAELAAKSINKPEQGSLVYSADKKADTGNSR</sequence>
<name>A0A0D2JEX9_9BACT</name>
<proteinExistence type="predicted"/>
<evidence type="ECO:0000313" key="2">
    <source>
        <dbReference type="Proteomes" id="UP000032233"/>
    </source>
</evidence>
<accession>A0A0D2JEX9</accession>
<dbReference type="AlphaFoldDB" id="A0A0D2JEX9"/>
<comment type="caution">
    <text evidence="1">The sequence shown here is derived from an EMBL/GenBank/DDBJ whole genome shotgun (WGS) entry which is preliminary data.</text>
</comment>
<protein>
    <submittedName>
        <fullName evidence="1">Uncharacterized protein</fullName>
    </submittedName>
</protein>
<evidence type="ECO:0000313" key="1">
    <source>
        <dbReference type="EMBL" id="KIX14236.1"/>
    </source>
</evidence>
<dbReference type="OrthoDB" id="286356at2"/>
<dbReference type="InParanoid" id="A0A0D2JEX9"/>
<dbReference type="EMBL" id="AZAC01000011">
    <property type="protein sequence ID" value="KIX14236.1"/>
    <property type="molecule type" value="Genomic_DNA"/>
</dbReference>
<organism evidence="1 2">
    <name type="scientific">Dethiosulfatarculus sandiegensis</name>
    <dbReference type="NCBI Taxonomy" id="1429043"/>
    <lineage>
        <taxon>Bacteria</taxon>
        <taxon>Pseudomonadati</taxon>
        <taxon>Thermodesulfobacteriota</taxon>
        <taxon>Desulfarculia</taxon>
        <taxon>Desulfarculales</taxon>
        <taxon>Desulfarculaceae</taxon>
        <taxon>Dethiosulfatarculus</taxon>
    </lineage>
</organism>
<dbReference type="Proteomes" id="UP000032233">
    <property type="component" value="Unassembled WGS sequence"/>
</dbReference>
<dbReference type="STRING" id="1429043.X474_09640"/>
<reference evidence="1 2" key="1">
    <citation type="submission" date="2013-11" db="EMBL/GenBank/DDBJ databases">
        <title>Metagenomic analysis of a methanogenic consortium involved in long chain n-alkane degradation.</title>
        <authorList>
            <person name="Davidova I.A."/>
            <person name="Callaghan A.V."/>
            <person name="Wawrik B."/>
            <person name="Pruitt S."/>
            <person name="Marks C."/>
            <person name="Duncan K.E."/>
            <person name="Suflita J.M."/>
        </authorList>
    </citation>
    <scope>NUCLEOTIDE SEQUENCE [LARGE SCALE GENOMIC DNA]</scope>
    <source>
        <strain evidence="1 2">SPR</strain>
    </source>
</reference>
<keyword evidence="2" id="KW-1185">Reference proteome</keyword>
<gene>
    <name evidence="1" type="ORF">X474_09640</name>
</gene>
<dbReference type="RefSeq" id="WP_044348153.1">
    <property type="nucleotide sequence ID" value="NZ_AZAC01000011.1"/>
</dbReference>